<evidence type="ECO:0000256" key="1">
    <source>
        <dbReference type="SAM" id="MobiDB-lite"/>
    </source>
</evidence>
<dbReference type="RefSeq" id="WP_068870862.1">
    <property type="nucleotide sequence ID" value="NZ_CP016539.2"/>
</dbReference>
<dbReference type="EMBL" id="CP016539">
    <property type="protein sequence ID" value="ANU20651.1"/>
    <property type="molecule type" value="Genomic_DNA"/>
</dbReference>
<name>A0A1C7EAE5_9BACL</name>
<evidence type="ECO:0000313" key="2">
    <source>
        <dbReference type="EMBL" id="ANU20651.1"/>
    </source>
</evidence>
<sequence length="174" mass="19845">MLLPSTDTGLLTSHLEAHDGLISTVKMHLKEVENPFLHHLLSVKLKTMQSHVSVMLEMIDPDKNDFSEVPPLEELSNSTSSEEKKQKAATEMEIHLALQAKATTQSMAMDNFISALKMKNPEVKTAHVEMALQQMQLLKEVTTFLKENEAEVTPFSNPDEQRKVLEHFRHMRRE</sequence>
<accession>A0A1C7EAE5</accession>
<gene>
    <name evidence="2" type="ORF">BBI15_10710</name>
</gene>
<keyword evidence="3" id="KW-1185">Reference proteome</keyword>
<dbReference type="OrthoDB" id="2452736at2"/>
<dbReference type="KEGG" id="ppla:BBI15_10710"/>
<evidence type="ECO:0008006" key="4">
    <source>
        <dbReference type="Google" id="ProtNLM"/>
    </source>
</evidence>
<organism evidence="2 3">
    <name type="scientific">Planococcus plakortidis</name>
    <dbReference type="NCBI Taxonomy" id="1038856"/>
    <lineage>
        <taxon>Bacteria</taxon>
        <taxon>Bacillati</taxon>
        <taxon>Bacillota</taxon>
        <taxon>Bacilli</taxon>
        <taxon>Bacillales</taxon>
        <taxon>Caryophanaceae</taxon>
        <taxon>Planococcus</taxon>
    </lineage>
</organism>
<proteinExistence type="predicted"/>
<dbReference type="Proteomes" id="UP000092650">
    <property type="component" value="Chromosome"/>
</dbReference>
<feature type="region of interest" description="Disordered" evidence="1">
    <location>
        <begin position="63"/>
        <end position="87"/>
    </location>
</feature>
<reference evidence="2" key="1">
    <citation type="submission" date="2016-10" db="EMBL/GenBank/DDBJ databases">
        <authorList>
            <person name="See-Too W.S."/>
        </authorList>
    </citation>
    <scope>NUCLEOTIDE SEQUENCE [LARGE SCALE GENOMIC DNA]</scope>
    <source>
        <strain evidence="2">DSM 23997</strain>
    </source>
</reference>
<evidence type="ECO:0000313" key="3">
    <source>
        <dbReference type="Proteomes" id="UP000092650"/>
    </source>
</evidence>
<protein>
    <recommendedName>
        <fullName evidence="4">Spore coat protein</fullName>
    </recommendedName>
</protein>
<dbReference type="STRING" id="1038856.BBI15_10710"/>
<dbReference type="AlphaFoldDB" id="A0A1C7EAE5"/>